<dbReference type="EMBL" id="JBHUMF010000031">
    <property type="protein sequence ID" value="MFD2682249.1"/>
    <property type="molecule type" value="Genomic_DNA"/>
</dbReference>
<keyword evidence="3" id="KW-1185">Reference proteome</keyword>
<protein>
    <submittedName>
        <fullName evidence="2">Nitrate reductase molybdenum cofactor assembly chaperone</fullName>
    </submittedName>
</protein>
<dbReference type="SUPFAM" id="SSF89155">
    <property type="entry name" value="TorD-like"/>
    <property type="match status" value="1"/>
</dbReference>
<dbReference type="RefSeq" id="WP_377936950.1">
    <property type="nucleotide sequence ID" value="NZ_JBHUMF010000031.1"/>
</dbReference>
<evidence type="ECO:0000313" key="3">
    <source>
        <dbReference type="Proteomes" id="UP001597506"/>
    </source>
</evidence>
<gene>
    <name evidence="2" type="primary">narJ</name>
    <name evidence="2" type="ORF">ACFSUL_16030</name>
</gene>
<dbReference type="InterPro" id="IPR003765">
    <property type="entry name" value="NO3_reductase_chaperone_NarJ"/>
</dbReference>
<name>A0ABW5RVS4_9BACI</name>
<proteinExistence type="predicted"/>
<organism evidence="2 3">
    <name type="scientific">Bacillus seohaeanensis</name>
    <dbReference type="NCBI Taxonomy" id="284580"/>
    <lineage>
        <taxon>Bacteria</taxon>
        <taxon>Bacillati</taxon>
        <taxon>Bacillota</taxon>
        <taxon>Bacilli</taxon>
        <taxon>Bacillales</taxon>
        <taxon>Bacillaceae</taxon>
        <taxon>Bacillus</taxon>
    </lineage>
</organism>
<dbReference type="Pfam" id="PF02613">
    <property type="entry name" value="Nitrate_red_del"/>
    <property type="match status" value="1"/>
</dbReference>
<comment type="caution">
    <text evidence="2">The sequence shown here is derived from an EMBL/GenBank/DDBJ whole genome shotgun (WGS) entry which is preliminary data.</text>
</comment>
<reference evidence="3" key="1">
    <citation type="journal article" date="2019" name="Int. J. Syst. Evol. Microbiol.">
        <title>The Global Catalogue of Microorganisms (GCM) 10K type strain sequencing project: providing services to taxonomists for standard genome sequencing and annotation.</title>
        <authorList>
            <consortium name="The Broad Institute Genomics Platform"/>
            <consortium name="The Broad Institute Genome Sequencing Center for Infectious Disease"/>
            <person name="Wu L."/>
            <person name="Ma J."/>
        </authorList>
    </citation>
    <scope>NUCLEOTIDE SEQUENCE [LARGE SCALE GENOMIC DNA]</scope>
    <source>
        <strain evidence="3">KCTC 3913</strain>
    </source>
</reference>
<dbReference type="InterPro" id="IPR036411">
    <property type="entry name" value="TorD-like_sf"/>
</dbReference>
<dbReference type="PANTHER" id="PTHR43680">
    <property type="entry name" value="NITRATE REDUCTASE MOLYBDENUM COFACTOR ASSEMBLY CHAPERONE"/>
    <property type="match status" value="1"/>
</dbReference>
<dbReference type="Gene3D" id="1.10.3480.10">
    <property type="entry name" value="TorD-like"/>
    <property type="match status" value="1"/>
</dbReference>
<keyword evidence="1" id="KW-0534">Nitrate assimilation</keyword>
<sequence>MTNDTAAILIMVSKMLDYPNEDFHQEYPAIQSFAKEHISSEEVLKEIEEKLQPLIDMSIQELQELYVDTFDYKEKTGLYLTAHELGDSRKRGNALIKLQKLIHESGYESTSKELVDYIPMLLEFLAVAPEEEKEVAFLSLRLSYAIHRVLQHLPTSNPYHEVVNLLMTFVFEPPRSEEIAKLENEREEADLDPLPYPVMYQ</sequence>
<dbReference type="PANTHER" id="PTHR43680:SF2">
    <property type="entry name" value="NITRATE REDUCTASE MOLYBDENUM COFACTOR ASSEMBLY CHAPERONE NARJ"/>
    <property type="match status" value="1"/>
</dbReference>
<evidence type="ECO:0000313" key="2">
    <source>
        <dbReference type="EMBL" id="MFD2682249.1"/>
    </source>
</evidence>
<dbReference type="Proteomes" id="UP001597506">
    <property type="component" value="Unassembled WGS sequence"/>
</dbReference>
<accession>A0ABW5RVS4</accession>
<dbReference type="NCBIfam" id="TIGR00684">
    <property type="entry name" value="narJ"/>
    <property type="match status" value="1"/>
</dbReference>
<evidence type="ECO:0000256" key="1">
    <source>
        <dbReference type="ARBA" id="ARBA00023063"/>
    </source>
</evidence>
<dbReference type="InterPro" id="IPR020945">
    <property type="entry name" value="DMSO/NO3_reduct_chaperone"/>
</dbReference>